<keyword evidence="3" id="KW-1185">Reference proteome</keyword>
<name>A0A376BTH3_9NEIS</name>
<evidence type="ECO:0000313" key="3">
    <source>
        <dbReference type="Proteomes" id="UP000254209"/>
    </source>
</evidence>
<evidence type="ECO:0008006" key="4">
    <source>
        <dbReference type="Google" id="ProtNLM"/>
    </source>
</evidence>
<evidence type="ECO:0000313" key="2">
    <source>
        <dbReference type="EMBL" id="SSY80128.1"/>
    </source>
</evidence>
<accession>A0A376BTH3</accession>
<dbReference type="AlphaFoldDB" id="A0A376BTH3"/>
<organism evidence="2 3">
    <name type="scientific">Alysiella crassa</name>
    <dbReference type="NCBI Taxonomy" id="153491"/>
    <lineage>
        <taxon>Bacteria</taxon>
        <taxon>Pseudomonadati</taxon>
        <taxon>Pseudomonadota</taxon>
        <taxon>Betaproteobacteria</taxon>
        <taxon>Neisseriales</taxon>
        <taxon>Neisseriaceae</taxon>
        <taxon>Alysiella</taxon>
    </lineage>
</organism>
<dbReference type="RefSeq" id="WP_034291825.1">
    <property type="nucleotide sequence ID" value="NZ_CP091519.2"/>
</dbReference>
<feature type="compositionally biased region" description="Basic and acidic residues" evidence="1">
    <location>
        <begin position="81"/>
        <end position="94"/>
    </location>
</feature>
<proteinExistence type="predicted"/>
<dbReference type="OrthoDB" id="8612641at2"/>
<dbReference type="EMBL" id="UFSO01000003">
    <property type="protein sequence ID" value="SSY80128.1"/>
    <property type="molecule type" value="Genomic_DNA"/>
</dbReference>
<dbReference type="Proteomes" id="UP000254209">
    <property type="component" value="Unassembled WGS sequence"/>
</dbReference>
<sequence length="94" mass="10487">MKHYLVNTPLILQDENGEDVRVERGEIIELSDTQYAEVAAHVTFAEFHGGVSKEEMAHLIDGQPEQSDEHQSETAPVPSETTDKPKRGKTKDAE</sequence>
<feature type="region of interest" description="Disordered" evidence="1">
    <location>
        <begin position="54"/>
        <end position="94"/>
    </location>
</feature>
<protein>
    <recommendedName>
        <fullName evidence="4">Phage protein</fullName>
    </recommendedName>
</protein>
<dbReference type="STRING" id="1120980.GCA_000745955_00795"/>
<reference evidence="2 3" key="1">
    <citation type="submission" date="2018-06" db="EMBL/GenBank/DDBJ databases">
        <authorList>
            <consortium name="Pathogen Informatics"/>
            <person name="Doyle S."/>
        </authorList>
    </citation>
    <scope>NUCLEOTIDE SEQUENCE [LARGE SCALE GENOMIC DNA]</scope>
    <source>
        <strain evidence="2 3">NCTC10283</strain>
    </source>
</reference>
<evidence type="ECO:0000256" key="1">
    <source>
        <dbReference type="SAM" id="MobiDB-lite"/>
    </source>
</evidence>
<gene>
    <name evidence="2" type="ORF">NCTC10283_01682</name>
</gene>